<dbReference type="GO" id="GO:0003824">
    <property type="term" value="F:catalytic activity"/>
    <property type="evidence" value="ECO:0007669"/>
    <property type="project" value="UniProtKB-ARBA"/>
</dbReference>
<gene>
    <name evidence="2" type="ORF">CWD77_00125</name>
</gene>
<dbReference type="CDD" id="cd06558">
    <property type="entry name" value="crotonase-like"/>
    <property type="match status" value="1"/>
</dbReference>
<dbReference type="Pfam" id="PF00378">
    <property type="entry name" value="ECH_1"/>
    <property type="match status" value="1"/>
</dbReference>
<evidence type="ECO:0000313" key="3">
    <source>
        <dbReference type="Proteomes" id="UP000233398"/>
    </source>
</evidence>
<dbReference type="AlphaFoldDB" id="A0A2N0VIA9"/>
<dbReference type="EMBL" id="PISP01000001">
    <property type="protein sequence ID" value="PKD43925.1"/>
    <property type="molecule type" value="Genomic_DNA"/>
</dbReference>
<evidence type="ECO:0000256" key="1">
    <source>
        <dbReference type="ARBA" id="ARBA00005254"/>
    </source>
</evidence>
<accession>A0A2N0VIA9</accession>
<dbReference type="OrthoDB" id="638407at2"/>
<keyword evidence="3" id="KW-1185">Reference proteome</keyword>
<dbReference type="Gene3D" id="3.90.226.10">
    <property type="entry name" value="2-enoyl-CoA Hydratase, Chain A, domain 1"/>
    <property type="match status" value="1"/>
</dbReference>
<protein>
    <submittedName>
        <fullName evidence="2">Enoyl-CoA hydratase</fullName>
    </submittedName>
</protein>
<sequence>MTNIEKGSISYSNKDNIGTIEFHHPKGNSLPGALLRELADTIIEAGVDDANKVIVIRSNGDGAFCAGASFDELLAIENLDEGKKFFMGFAHVLNAMRTCPKLIIVRVQGKTVGGGIGIASAADYCIAHRSASIKLSELALGIGPFVVGPAVSRKLGTASFSSLALDARNWYTSDWAHSKGLFNKVMDTTEELDESVQQLATDLASSNPEAMKEMKQILWQSTGHWHATLEQRAEISGRLVLSDFTREFIQEFKKK</sequence>
<name>A0A2N0VIA9_9BACT</name>
<reference evidence="2 3" key="1">
    <citation type="submission" date="2017-11" db="EMBL/GenBank/DDBJ databases">
        <title>Rhodohalobacter 15182 sp. nov., isolated from a salt lake.</title>
        <authorList>
            <person name="Han S."/>
        </authorList>
    </citation>
    <scope>NUCLEOTIDE SEQUENCE [LARGE SCALE GENOMIC DNA]</scope>
    <source>
        <strain evidence="2 3">15182</strain>
    </source>
</reference>
<dbReference type="SUPFAM" id="SSF52096">
    <property type="entry name" value="ClpP/crotonase"/>
    <property type="match status" value="1"/>
</dbReference>
<dbReference type="InterPro" id="IPR051683">
    <property type="entry name" value="Enoyl-CoA_Hydratase/Isomerase"/>
</dbReference>
<organism evidence="2 3">
    <name type="scientific">Rhodohalobacter barkolensis</name>
    <dbReference type="NCBI Taxonomy" id="2053187"/>
    <lineage>
        <taxon>Bacteria</taxon>
        <taxon>Pseudomonadati</taxon>
        <taxon>Balneolota</taxon>
        <taxon>Balneolia</taxon>
        <taxon>Balneolales</taxon>
        <taxon>Balneolaceae</taxon>
        <taxon>Rhodohalobacter</taxon>
    </lineage>
</organism>
<dbReference type="RefSeq" id="WP_101071168.1">
    <property type="nucleotide sequence ID" value="NZ_PISP01000001.1"/>
</dbReference>
<dbReference type="Proteomes" id="UP000233398">
    <property type="component" value="Unassembled WGS sequence"/>
</dbReference>
<proteinExistence type="inferred from homology"/>
<evidence type="ECO:0000313" key="2">
    <source>
        <dbReference type="EMBL" id="PKD43925.1"/>
    </source>
</evidence>
<comment type="similarity">
    <text evidence="1">Belongs to the enoyl-CoA hydratase/isomerase family.</text>
</comment>
<dbReference type="PANTHER" id="PTHR42964:SF1">
    <property type="entry name" value="POLYKETIDE BIOSYNTHESIS ENOYL-COA HYDRATASE PKSH-RELATED"/>
    <property type="match status" value="1"/>
</dbReference>
<dbReference type="InterPro" id="IPR029045">
    <property type="entry name" value="ClpP/crotonase-like_dom_sf"/>
</dbReference>
<dbReference type="InterPro" id="IPR001753">
    <property type="entry name" value="Enoyl-CoA_hydra/iso"/>
</dbReference>
<dbReference type="PANTHER" id="PTHR42964">
    <property type="entry name" value="ENOYL-COA HYDRATASE"/>
    <property type="match status" value="1"/>
</dbReference>
<comment type="caution">
    <text evidence="2">The sequence shown here is derived from an EMBL/GenBank/DDBJ whole genome shotgun (WGS) entry which is preliminary data.</text>
</comment>